<evidence type="ECO:0000259" key="4">
    <source>
        <dbReference type="Pfam" id="PF00291"/>
    </source>
</evidence>
<dbReference type="Pfam" id="PF00291">
    <property type="entry name" value="PALP"/>
    <property type="match status" value="1"/>
</dbReference>
<keyword evidence="3 5" id="KW-0456">Lyase</keyword>
<reference evidence="5 6" key="1">
    <citation type="submission" date="2020-07" db="EMBL/GenBank/DDBJ databases">
        <title>Sequencing the genomes of 1000 actinobacteria strains.</title>
        <authorList>
            <person name="Klenk H.-P."/>
        </authorList>
    </citation>
    <scope>NUCLEOTIDE SEQUENCE [LARGE SCALE GENOMIC DNA]</scope>
    <source>
        <strain evidence="5 6">DSM 44121</strain>
    </source>
</reference>
<feature type="domain" description="Tryptophan synthase beta chain-like PALP" evidence="4">
    <location>
        <begin position="21"/>
        <end position="298"/>
    </location>
</feature>
<gene>
    <name evidence="5" type="ORF">FHX71_001756</name>
</gene>
<dbReference type="SUPFAM" id="SSF53686">
    <property type="entry name" value="Tryptophan synthase beta subunit-like PLP-dependent enzymes"/>
    <property type="match status" value="1"/>
</dbReference>
<dbReference type="InterPro" id="IPR036052">
    <property type="entry name" value="TrpB-like_PALP_sf"/>
</dbReference>
<dbReference type="GO" id="GO:0009097">
    <property type="term" value="P:isoleucine biosynthetic process"/>
    <property type="evidence" value="ECO:0007669"/>
    <property type="project" value="TreeGrafter"/>
</dbReference>
<keyword evidence="2" id="KW-0663">Pyridoxal phosphate</keyword>
<dbReference type="EMBL" id="JACGWV010000001">
    <property type="protein sequence ID" value="MBA8807814.1"/>
    <property type="molecule type" value="Genomic_DNA"/>
</dbReference>
<dbReference type="GO" id="GO:0006565">
    <property type="term" value="P:L-serine catabolic process"/>
    <property type="evidence" value="ECO:0007669"/>
    <property type="project" value="TreeGrafter"/>
</dbReference>
<protein>
    <submittedName>
        <fullName evidence="5">Threonine synthase</fullName>
        <ecNumber evidence="5">4.2.3.1</ecNumber>
    </submittedName>
</protein>
<dbReference type="PANTHER" id="PTHR48078">
    <property type="entry name" value="THREONINE DEHYDRATASE, MITOCHONDRIAL-RELATED"/>
    <property type="match status" value="1"/>
</dbReference>
<evidence type="ECO:0000256" key="2">
    <source>
        <dbReference type="ARBA" id="ARBA00022898"/>
    </source>
</evidence>
<dbReference type="GO" id="GO:0003941">
    <property type="term" value="F:L-serine ammonia-lyase activity"/>
    <property type="evidence" value="ECO:0007669"/>
    <property type="project" value="TreeGrafter"/>
</dbReference>
<dbReference type="EC" id="4.2.3.1" evidence="5"/>
<dbReference type="InterPro" id="IPR001926">
    <property type="entry name" value="TrpB-like_PALP"/>
</dbReference>
<dbReference type="GO" id="GO:0004794">
    <property type="term" value="F:threonine deaminase activity"/>
    <property type="evidence" value="ECO:0007669"/>
    <property type="project" value="TreeGrafter"/>
</dbReference>
<dbReference type="GO" id="GO:0004795">
    <property type="term" value="F:threonine synthase activity"/>
    <property type="evidence" value="ECO:0007669"/>
    <property type="project" value="UniProtKB-EC"/>
</dbReference>
<evidence type="ECO:0000313" key="5">
    <source>
        <dbReference type="EMBL" id="MBA8807814.1"/>
    </source>
</evidence>
<dbReference type="Proteomes" id="UP000540568">
    <property type="component" value="Unassembled WGS sequence"/>
</dbReference>
<dbReference type="PANTHER" id="PTHR48078:SF6">
    <property type="entry name" value="L-THREONINE DEHYDRATASE CATABOLIC TDCB"/>
    <property type="match status" value="1"/>
</dbReference>
<evidence type="ECO:0000256" key="1">
    <source>
        <dbReference type="ARBA" id="ARBA00001933"/>
    </source>
</evidence>
<accession>A0A7W3J7W9</accession>
<dbReference type="InterPro" id="IPR050147">
    <property type="entry name" value="Ser/Thr_Dehydratase"/>
</dbReference>
<dbReference type="AlphaFoldDB" id="A0A7W3J7W9"/>
<name>A0A7W3J7W9_9MICO</name>
<evidence type="ECO:0000256" key="3">
    <source>
        <dbReference type="ARBA" id="ARBA00023239"/>
    </source>
</evidence>
<organism evidence="5 6">
    <name type="scientific">Promicromonospora sukumoe</name>
    <dbReference type="NCBI Taxonomy" id="88382"/>
    <lineage>
        <taxon>Bacteria</taxon>
        <taxon>Bacillati</taxon>
        <taxon>Actinomycetota</taxon>
        <taxon>Actinomycetes</taxon>
        <taxon>Micrococcales</taxon>
        <taxon>Promicromonosporaceae</taxon>
        <taxon>Promicromonospora</taxon>
    </lineage>
</organism>
<proteinExistence type="predicted"/>
<dbReference type="RefSeq" id="WP_182615411.1">
    <property type="nucleotide sequence ID" value="NZ_BAAATF010000006.1"/>
</dbReference>
<comment type="caution">
    <text evidence="5">The sequence shown here is derived from an EMBL/GenBank/DDBJ whole genome shotgun (WGS) entry which is preliminary data.</text>
</comment>
<keyword evidence="6" id="KW-1185">Reference proteome</keyword>
<dbReference type="GO" id="GO:0006567">
    <property type="term" value="P:L-threonine catabolic process"/>
    <property type="evidence" value="ECO:0007669"/>
    <property type="project" value="TreeGrafter"/>
</dbReference>
<evidence type="ECO:0000313" key="6">
    <source>
        <dbReference type="Proteomes" id="UP000540568"/>
    </source>
</evidence>
<dbReference type="Gene3D" id="3.40.50.1100">
    <property type="match status" value="2"/>
</dbReference>
<comment type="cofactor">
    <cofactor evidence="1">
        <name>pyridoxal 5'-phosphate</name>
        <dbReference type="ChEBI" id="CHEBI:597326"/>
    </cofactor>
</comment>
<sequence>MSETARLDTAGTIITEDLLPGIRVVLQDETRYASGSHKEPAAHAVVAAARADGHDRVVVGSCGNYGKAMAQAAAAGGLRCTVVLPEDWNDGGAFIAAVGAEVHFVPGGYEDAVDAARTLARQTGAADGNVDGPYESAVLDGHGDVVHALHRALAGEPASLWLPVGNGTTAVALHRRLREVAWAVPLHGVGSPGNNPVVTSWPGPYRALPPDAPVTTVHNEPLVNWHSLHGPQAMSAFAESRGAVHEADDDELLAAQAVLEAHGVRASASGAAGLAGLVRHVRRAGTGGVDENHIVLVTGL</sequence>